<proteinExistence type="predicted"/>
<name>A0A093VAF5_TALMA</name>
<dbReference type="HOGENOM" id="CLU_1448634_0_0_1"/>
<dbReference type="EMBL" id="JPOX01000010">
    <property type="protein sequence ID" value="KFX49170.1"/>
    <property type="molecule type" value="Genomic_DNA"/>
</dbReference>
<protein>
    <submittedName>
        <fullName evidence="1">Protein RRP5 like</fullName>
    </submittedName>
</protein>
<sequence length="187" mass="20977">MDPQTPISKMLLDAVDRGAQTPKLFLLGRLHLPERARGQPTEFAVCVPNSQTQSSSNATWLTDSVNGTYGESTTYEPCQSLAQLPSFSKERLFKPSMLRQSSIGWTCRGFAAVALSLSVEKANRKFISSPGGHWEYFNPNPQNLVHHLSLSFSYAVDLIGRMEEKADYWPRTSESPLLFALSKMYKR</sequence>
<comment type="caution">
    <text evidence="1">The sequence shown here is derived from an EMBL/GenBank/DDBJ whole genome shotgun (WGS) entry which is preliminary data.</text>
</comment>
<reference evidence="1" key="1">
    <citation type="journal article" date="2014" name="PLoS Genet.">
        <title>Signature Gene Expression Reveals Novel Clues to the Molecular Mechanisms of Dimorphic Transition in Penicillium marneffei.</title>
        <authorList>
            <person name="Yang E."/>
            <person name="Wang G."/>
            <person name="Cai J."/>
            <person name="Woo P.C."/>
            <person name="Lau S.K."/>
            <person name="Yuen K.-Y."/>
            <person name="Chow W.-N."/>
            <person name="Lin X."/>
        </authorList>
    </citation>
    <scope>NUCLEOTIDE SEQUENCE [LARGE SCALE GENOMIC DNA]</scope>
    <source>
        <strain evidence="1">PM1</strain>
    </source>
</reference>
<gene>
    <name evidence="1" type="ORF">GQ26_0101860</name>
</gene>
<organism evidence="1">
    <name type="scientific">Talaromyces marneffei PM1</name>
    <dbReference type="NCBI Taxonomy" id="1077442"/>
    <lineage>
        <taxon>Eukaryota</taxon>
        <taxon>Fungi</taxon>
        <taxon>Dikarya</taxon>
        <taxon>Ascomycota</taxon>
        <taxon>Pezizomycotina</taxon>
        <taxon>Eurotiomycetes</taxon>
        <taxon>Eurotiomycetidae</taxon>
        <taxon>Eurotiales</taxon>
        <taxon>Trichocomaceae</taxon>
        <taxon>Talaromyces</taxon>
        <taxon>Talaromyces sect. Talaromyces</taxon>
    </lineage>
</organism>
<accession>A0A093VAF5</accession>
<evidence type="ECO:0000313" key="1">
    <source>
        <dbReference type="EMBL" id="KFX49170.1"/>
    </source>
</evidence>
<dbReference type="AlphaFoldDB" id="A0A093VAF5"/>